<reference evidence="2" key="1">
    <citation type="journal article" date="1999" name="Methods Enzymol.">
        <title>High-efficiency full-length cDNA cloning.</title>
        <authorList>
            <person name="Carninci P."/>
            <person name="Hayashizaki Y."/>
        </authorList>
    </citation>
    <scope>NUCLEOTIDE SEQUENCE</scope>
    <source>
        <strain evidence="2">C57BL/6J</strain>
        <tissue evidence="2">Cerebellum</tissue>
    </source>
</reference>
<protein>
    <submittedName>
        <fullName evidence="2">Uncharacterized protein</fullName>
    </submittedName>
</protein>
<reference evidence="2" key="5">
    <citation type="submission" date="2001-07" db="EMBL/GenBank/DDBJ databases">
        <authorList>
            <person name="Adachi J."/>
            <person name="Aizawa K."/>
            <person name="Akimura T."/>
            <person name="Arakawa T."/>
            <person name="Bono H."/>
            <person name="Carninci P."/>
            <person name="Fukuda S."/>
            <person name="Furuno M."/>
            <person name="Hanagaki T."/>
            <person name="Hara A."/>
            <person name="Hashizume W."/>
            <person name="Hayashida K."/>
            <person name="Hayatsu N."/>
            <person name="Hiramoto K."/>
            <person name="Hiraoka T."/>
            <person name="Hirozane T."/>
            <person name="Hori F."/>
            <person name="Imotani K."/>
            <person name="Ishii Y."/>
            <person name="Itoh M."/>
            <person name="Kagawa I."/>
            <person name="Kasukawa T."/>
            <person name="Katoh H."/>
            <person name="Kawai J."/>
            <person name="Kojima Y."/>
            <person name="Kondo S."/>
            <person name="Konno H."/>
            <person name="Kouda M."/>
            <person name="Koya S."/>
            <person name="Kurihara C."/>
            <person name="Matsuyama T."/>
            <person name="Miyazaki A."/>
            <person name="Murata M."/>
            <person name="Nakamura M."/>
            <person name="Nishi K."/>
            <person name="Nomura K."/>
            <person name="Numazaki R."/>
            <person name="Ohno M."/>
            <person name="Ohsato N."/>
            <person name="Okazaki Y."/>
            <person name="Saito R."/>
            <person name="Saitoh H."/>
            <person name="Sakai C."/>
            <person name="Sakai K."/>
            <person name="Sakazume N."/>
            <person name="Sano H."/>
            <person name="Sasaki D."/>
            <person name="Shibata K."/>
            <person name="Shinagawa A."/>
            <person name="Shiraki T."/>
            <person name="Sogabe Y."/>
            <person name="Tagami M."/>
            <person name="Tagawa A."/>
            <person name="Takahashi F."/>
            <person name="Takaku-Akahira S."/>
            <person name="Takeda Y."/>
            <person name="Tanaka T."/>
            <person name="Tomaru A."/>
            <person name="Toya T."/>
            <person name="Yasunishi A."/>
            <person name="Muramatsu M."/>
            <person name="Hayashizaki Y."/>
        </authorList>
    </citation>
    <scope>NUCLEOTIDE SEQUENCE</scope>
    <source>
        <strain evidence="2">C57BL/6J</strain>
        <tissue evidence="2">Cerebellum</tissue>
    </source>
</reference>
<dbReference type="AlphaFoldDB" id="Q8C808"/>
<reference evidence="2" key="8">
    <citation type="journal article" date="2005" name="Science">
        <title>Antisense Transcription in the Mammalian Transcriptome.</title>
        <authorList>
            <consortium name="RIKEN Genome Exploration Research Group and Genome Science Group (Genome Network Project Core Group) and the FANTOM Consortium"/>
        </authorList>
    </citation>
    <scope>NUCLEOTIDE SEQUENCE</scope>
    <source>
        <strain evidence="2">C57BL/6J</strain>
        <tissue evidence="2">Cerebellum</tissue>
    </source>
</reference>
<dbReference type="EMBL" id="AK048760">
    <property type="protein sequence ID" value="BAC33448.1"/>
    <property type="molecule type" value="mRNA"/>
</dbReference>
<keyword evidence="1" id="KW-0812">Transmembrane</keyword>
<reference evidence="2" key="4">
    <citation type="journal article" date="2001" name="Nature">
        <title>Functional annotation of a full-length mouse cDNA collection.</title>
        <authorList>
            <consortium name="The RIKEN Genome Exploration Research Group Phase II Team and the FANTOM Consortium"/>
        </authorList>
    </citation>
    <scope>NUCLEOTIDE SEQUENCE</scope>
    <source>
        <strain evidence="2">C57BL/6J</strain>
        <tissue evidence="2">Cerebellum</tissue>
    </source>
</reference>
<sequence length="100" mass="11370">MEIPHPHRQPSSAVSPRFSASFRVCVILQGRVIRSVRQDGQYPLLPIFTKSGWVTLICVALVLSSIRIFVDLDKYALFCWLLRACWDDFRGLCGGFEPKS</sequence>
<feature type="transmembrane region" description="Helical" evidence="1">
    <location>
        <begin position="52"/>
        <end position="70"/>
    </location>
</feature>
<reference evidence="2" key="7">
    <citation type="journal article" date="2005" name="Science">
        <title>The Transcriptional Landscape of the Mammalian Genome.</title>
        <authorList>
            <consortium name="The FANTOM Consortium"/>
            <consortium name="Riken Genome Exploration Research Group and Genome Science Group (Genome Network Project Core Group)"/>
        </authorList>
    </citation>
    <scope>NUCLEOTIDE SEQUENCE</scope>
    <source>
        <strain evidence="2">C57BL/6J</strain>
        <tissue evidence="2">Cerebellum</tissue>
    </source>
</reference>
<evidence type="ECO:0000313" key="2">
    <source>
        <dbReference type="EMBL" id="BAC33448.1"/>
    </source>
</evidence>
<keyword evidence="1" id="KW-1133">Transmembrane helix</keyword>
<reference evidence="2" key="3">
    <citation type="journal article" date="2000" name="Genome Res.">
        <title>RIKEN integrated sequence analysis (RISA) system--384-format sequencing pipeline with 384 multicapillary sequencer.</title>
        <authorList>
            <person name="Shibata K."/>
            <person name="Itoh M."/>
            <person name="Aizawa K."/>
            <person name="Nagaoka S."/>
            <person name="Sasaki N."/>
            <person name="Carninci P."/>
            <person name="Konno H."/>
            <person name="Akiyama J."/>
            <person name="Nishi K."/>
            <person name="Kitsunai T."/>
            <person name="Tashiro H."/>
            <person name="Itoh M."/>
            <person name="Sumi N."/>
            <person name="Ishii Y."/>
            <person name="Nakamura S."/>
            <person name="Hazama M."/>
            <person name="Nishine T."/>
            <person name="Harada A."/>
            <person name="Yamamoto R."/>
            <person name="Matsumoto H."/>
            <person name="Sakaguchi S."/>
            <person name="Ikegami T."/>
            <person name="Kashiwagi K."/>
            <person name="Fujiwake S."/>
            <person name="Inoue K."/>
            <person name="Togawa Y."/>
            <person name="Izawa M."/>
            <person name="Ohara E."/>
            <person name="Watahiki M."/>
            <person name="Yoneda Y."/>
            <person name="Ishikawa T."/>
            <person name="Ozawa K."/>
            <person name="Tanaka T."/>
            <person name="Matsuura S."/>
            <person name="Kawai J."/>
            <person name="Okazaki Y."/>
            <person name="Muramatsu M."/>
            <person name="Inoue Y."/>
            <person name="Kira A."/>
            <person name="Hayashizaki Y."/>
        </authorList>
    </citation>
    <scope>NUCLEOTIDE SEQUENCE</scope>
    <source>
        <strain evidence="2">C57BL/6J</strain>
        <tissue evidence="2">Cerebellum</tissue>
    </source>
</reference>
<reference evidence="2" key="2">
    <citation type="journal article" date="2000" name="Genome Res.">
        <title>Normalization and subtraction of cap-trapper-selected cDNAs to prepare full-length cDNA libraries for rapid discovery of new genes.</title>
        <authorList>
            <person name="Carninci P."/>
            <person name="Shibata Y."/>
            <person name="Hayatsu N."/>
            <person name="Sugahara Y."/>
            <person name="Shibata K."/>
            <person name="Itoh M."/>
            <person name="Konno H."/>
            <person name="Okazaki Y."/>
            <person name="Muramatsu M."/>
            <person name="Hayashizaki Y."/>
        </authorList>
    </citation>
    <scope>NUCLEOTIDE SEQUENCE</scope>
    <source>
        <strain evidence="2">C57BL/6J</strain>
        <tissue evidence="2">Cerebellum</tissue>
    </source>
</reference>
<evidence type="ECO:0000256" key="1">
    <source>
        <dbReference type="SAM" id="Phobius"/>
    </source>
</evidence>
<organism evidence="2">
    <name type="scientific">Mus musculus</name>
    <name type="common">Mouse</name>
    <dbReference type="NCBI Taxonomy" id="10090"/>
    <lineage>
        <taxon>Eukaryota</taxon>
        <taxon>Metazoa</taxon>
        <taxon>Chordata</taxon>
        <taxon>Craniata</taxon>
        <taxon>Vertebrata</taxon>
        <taxon>Euteleostomi</taxon>
        <taxon>Mammalia</taxon>
        <taxon>Eutheria</taxon>
        <taxon>Euarchontoglires</taxon>
        <taxon>Glires</taxon>
        <taxon>Rodentia</taxon>
        <taxon>Myomorpha</taxon>
        <taxon>Muroidea</taxon>
        <taxon>Muridae</taxon>
        <taxon>Murinae</taxon>
        <taxon>Mus</taxon>
        <taxon>Mus</taxon>
    </lineage>
</organism>
<keyword evidence="1" id="KW-0472">Membrane</keyword>
<name>Q8C808_MOUSE</name>
<proteinExistence type="evidence at transcript level"/>
<reference evidence="2" key="6">
    <citation type="journal article" date="2002" name="Nature">
        <title>Analysis of the mouse transcriptome based on functional annotation of 60,770 full-length cDNAs.</title>
        <authorList>
            <consortium name="The FANTOM Consortium and the RIKEN Genome Exploration Research Group Phase I and II Team"/>
        </authorList>
    </citation>
    <scope>NUCLEOTIDE SEQUENCE</scope>
    <source>
        <strain evidence="2">C57BL/6J</strain>
        <tissue evidence="2">Cerebellum</tissue>
    </source>
</reference>
<accession>Q8C808</accession>